<keyword evidence="8" id="KW-1185">Reference proteome</keyword>
<evidence type="ECO:0000256" key="3">
    <source>
        <dbReference type="ARBA" id="ARBA00041533"/>
    </source>
</evidence>
<comment type="subunit">
    <text evidence="5">Interacts with HSPA5/BiP; interaction is direct. Interacts with ERN1/IRE1 (via the luminal region). Interacts with DERL1.</text>
</comment>
<reference evidence="9" key="1">
    <citation type="submission" date="2016-11" db="UniProtKB">
        <authorList>
            <consortium name="WormBaseParasite"/>
        </authorList>
    </citation>
    <scope>IDENTIFICATION</scope>
</reference>
<feature type="transmembrane region" description="Helical" evidence="6">
    <location>
        <begin position="726"/>
        <end position="745"/>
    </location>
</feature>
<organism evidence="8 9">
    <name type="scientific">Macrostomum lignano</name>
    <dbReference type="NCBI Taxonomy" id="282301"/>
    <lineage>
        <taxon>Eukaryota</taxon>
        <taxon>Metazoa</taxon>
        <taxon>Spiralia</taxon>
        <taxon>Lophotrochozoa</taxon>
        <taxon>Platyhelminthes</taxon>
        <taxon>Rhabditophora</taxon>
        <taxon>Macrostomorpha</taxon>
        <taxon>Macrostomida</taxon>
        <taxon>Macrostomidae</taxon>
        <taxon>Macrostomum</taxon>
    </lineage>
</organism>
<dbReference type="PRINTS" id="PR00625">
    <property type="entry name" value="JDOMAIN"/>
</dbReference>
<dbReference type="PANTHER" id="PTHR44360:SF1">
    <property type="entry name" value="DNAJ HOMOLOG SUBFAMILY B MEMBER 9"/>
    <property type="match status" value="1"/>
</dbReference>
<dbReference type="InterPro" id="IPR001623">
    <property type="entry name" value="DnaJ_domain"/>
</dbReference>
<dbReference type="PROSITE" id="PS50076">
    <property type="entry name" value="DNAJ_2"/>
    <property type="match status" value="1"/>
</dbReference>
<dbReference type="Pfam" id="PF00226">
    <property type="entry name" value="DnaJ"/>
    <property type="match status" value="1"/>
</dbReference>
<keyword evidence="6" id="KW-1133">Transmembrane helix</keyword>
<dbReference type="Gene3D" id="1.10.287.110">
    <property type="entry name" value="DnaJ domain"/>
    <property type="match status" value="1"/>
</dbReference>
<name>A0A1I8I7E4_9PLAT</name>
<dbReference type="PROSITE" id="PS00636">
    <property type="entry name" value="DNAJ_1"/>
    <property type="match status" value="1"/>
</dbReference>
<dbReference type="Proteomes" id="UP000095280">
    <property type="component" value="Unplaced"/>
</dbReference>
<sequence length="1059" mass="114122">MTSAKQFGESIPVSRDWYRVLGVSSQADQSSIRAAWKTACLKYHPDKNPDAEGFHLINMAYSVLRDASLRRVYDAALMLSRREQSLAQASDHGSSGSSRARRSCCRFWADFSRSTRSWADGRSRSIRVRSCRFRKSSAGVRPVVGSGDTFHQGHAELVPTARAELQMQEYNRSNEKGRERPSPHPRAEIKLVSSLLDAVQDLLEEAEGLANNRTIRIRNGHGSDHTLKHVLVVVPKAHMDAGSGLVEAFRLIKDAGSRWSSMLPDPMQLLSSRKTTSPGVLFRCSTQVSVKSRPVGSSTHSRDETPSMRAPSLVQVTLSDFLGFLCPSEPHTRFSSASPLSPTHTALKCSFAAIASYSESTTVSQVLSAATLSVVVDELIEVKLSRRHTSPKRNSAHEAFRLFRCTTPTLPRRNDRLDMKQLSREAEGRGICHTDSDKFRQSLSGLHGVLHLGAAPEENSQGSALHRAGQLRIIDLPDLAAGVFVNGRTENATSSLLIDDTADGGNLLGSGPARAEATLEAQQQRVEAGGGISSHGPQCSEACKTRQRSVSIIFVDFRKAFDSVSRPAIAWLLSQNGVSAALVSARRFVNIDTINAAFGSISSQKSTLTPSFVDVRTNALTVQLATENVVGLGKPITLPSASRIRSRRMMCLVPCSDTSDTYECSLSEPPTTSSDHVAELVPDPLPSLSSSGPVLAVLAHVAVLTVRAVLALLGLLLLLLDGFGSLLEVVAVVAVVLLGLAVGAVRLPLSDEHPPGAAFGHVAAVAMWMVDEGLRTVVAVFPFSSPSPPPRLALLVLGRMVALSVSVGAVGLLHTSVDVPGATVTHLRLVAVLRLRVNVPLPLLEILPPLHVRGRPPPSSSESAYTVDAFSHLSIFSPSFSFMNRFKMFGSPPLFSNSLNSSSVIRMVFSTSLPLFVRTQVLAQHLAEVGFALLQLLVVFIRYQNFLLDNPTALCSDPGRDGAHLWGAPLLQLFAVFEVQPATQDGVGVDFAALDFVVFVAADVHDLLDHPAALGAHHRLDGFLLFLVEALQVLQEAIRVSSTVSNSQKVGEVTVHALQ</sequence>
<comment type="function">
    <text evidence="4">Co-chaperone for Hsp70 protein HSPA5/BiP that acts as a key repressor of the ERN1/IRE1-mediated unfolded protein response (UPR). J domain-containing co-chaperones stimulate the ATPase activity of Hsp70 proteins and are required for efficient substrate recognition by Hsp70 proteins. In the unstressed endoplasmic reticulum, interacts with the luminal region of ERN1/IRE1 and selectively recruits HSPA5/BiP: HSPA5/BiP disrupts the dimerization of the active ERN1/IRE1 luminal region, thereby inactivating ERN1/IRE1. Also involved in endoplasmic reticulum-associated degradation (ERAD) of misfolded proteins. Required for survival of B-cell progenitors and normal antibody production.</text>
</comment>
<evidence type="ECO:0000256" key="4">
    <source>
        <dbReference type="ARBA" id="ARBA00045428"/>
    </source>
</evidence>
<dbReference type="AlphaFoldDB" id="A0A1I8I7E4"/>
<evidence type="ECO:0000256" key="5">
    <source>
        <dbReference type="ARBA" id="ARBA00046365"/>
    </source>
</evidence>
<evidence type="ECO:0000256" key="6">
    <source>
        <dbReference type="SAM" id="Phobius"/>
    </source>
</evidence>
<keyword evidence="6" id="KW-0812">Transmembrane</keyword>
<evidence type="ECO:0000259" key="7">
    <source>
        <dbReference type="PROSITE" id="PS50076"/>
    </source>
</evidence>
<dbReference type="WBParaSite" id="maker-uti_cns_0010371-snap-gene-0.3-mRNA-1">
    <property type="protein sequence ID" value="maker-uti_cns_0010371-snap-gene-0.3-mRNA-1"/>
    <property type="gene ID" value="maker-uti_cns_0010371-snap-gene-0.3"/>
</dbReference>
<dbReference type="InterPro" id="IPR018253">
    <property type="entry name" value="DnaJ_domain_CS"/>
</dbReference>
<dbReference type="GO" id="GO:0005783">
    <property type="term" value="C:endoplasmic reticulum"/>
    <property type="evidence" value="ECO:0007669"/>
    <property type="project" value="TreeGrafter"/>
</dbReference>
<feature type="domain" description="J" evidence="7">
    <location>
        <begin position="16"/>
        <end position="77"/>
    </location>
</feature>
<feature type="transmembrane region" description="Helical" evidence="6">
    <location>
        <begin position="694"/>
        <end position="719"/>
    </location>
</feature>
<dbReference type="InterPro" id="IPR036869">
    <property type="entry name" value="J_dom_sf"/>
</dbReference>
<protein>
    <recommendedName>
        <fullName evidence="2">DnaJ homolog subfamily B member 9</fullName>
    </recommendedName>
    <alternativeName>
        <fullName evidence="3">Endoplasmic reticulum DNA J domain-containing protein 4</fullName>
    </alternativeName>
</protein>
<keyword evidence="1" id="KW-0143">Chaperone</keyword>
<dbReference type="CDD" id="cd06257">
    <property type="entry name" value="DnaJ"/>
    <property type="match status" value="1"/>
</dbReference>
<evidence type="ECO:0000256" key="2">
    <source>
        <dbReference type="ARBA" id="ARBA00040158"/>
    </source>
</evidence>
<evidence type="ECO:0000256" key="1">
    <source>
        <dbReference type="ARBA" id="ARBA00023186"/>
    </source>
</evidence>
<accession>A0A1I8I7E4</accession>
<evidence type="ECO:0000313" key="9">
    <source>
        <dbReference type="WBParaSite" id="maker-uti_cns_0010371-snap-gene-0.3-mRNA-1"/>
    </source>
</evidence>
<dbReference type="GO" id="GO:0036503">
    <property type="term" value="P:ERAD pathway"/>
    <property type="evidence" value="ECO:0007669"/>
    <property type="project" value="TreeGrafter"/>
</dbReference>
<dbReference type="GO" id="GO:0051787">
    <property type="term" value="F:misfolded protein binding"/>
    <property type="evidence" value="ECO:0007669"/>
    <property type="project" value="TreeGrafter"/>
</dbReference>
<dbReference type="PANTHER" id="PTHR44360">
    <property type="entry name" value="DNAJ HOMOLOG SUBFAMILY B MEMBER 9"/>
    <property type="match status" value="1"/>
</dbReference>
<proteinExistence type="predicted"/>
<keyword evidence="6" id="KW-0472">Membrane</keyword>
<dbReference type="InterPro" id="IPR051948">
    <property type="entry name" value="Hsp70_co-chaperone_J-domain"/>
</dbReference>
<evidence type="ECO:0000313" key="8">
    <source>
        <dbReference type="Proteomes" id="UP000095280"/>
    </source>
</evidence>
<dbReference type="SMART" id="SM00271">
    <property type="entry name" value="DnaJ"/>
    <property type="match status" value="1"/>
</dbReference>
<dbReference type="GO" id="GO:0051087">
    <property type="term" value="F:protein-folding chaperone binding"/>
    <property type="evidence" value="ECO:0007669"/>
    <property type="project" value="TreeGrafter"/>
</dbReference>
<dbReference type="SUPFAM" id="SSF46565">
    <property type="entry name" value="Chaperone J-domain"/>
    <property type="match status" value="1"/>
</dbReference>